<evidence type="ECO:0000256" key="1">
    <source>
        <dbReference type="ARBA" id="ARBA00004389"/>
    </source>
</evidence>
<dbReference type="GO" id="GO:0006488">
    <property type="term" value="P:dolichol-linked oligosaccharide biosynthetic process"/>
    <property type="evidence" value="ECO:0007669"/>
    <property type="project" value="InterPro"/>
</dbReference>
<feature type="chain" id="PRO_5042243562" description="UDP-N-acetylglucosamine transferase subunit ALG14" evidence="12">
    <location>
        <begin position="19"/>
        <end position="222"/>
    </location>
</feature>
<dbReference type="PANTHER" id="PTHR12154">
    <property type="entry name" value="GLYCOSYL TRANSFERASE-RELATED"/>
    <property type="match status" value="1"/>
</dbReference>
<comment type="caution">
    <text evidence="13">The sequence shown here is derived from an EMBL/GenBank/DDBJ whole genome shotgun (WGS) entry which is preliminary data.</text>
</comment>
<dbReference type="InterPro" id="IPR013969">
    <property type="entry name" value="Oligosacch_biosynth_Alg14"/>
</dbReference>
<evidence type="ECO:0000256" key="4">
    <source>
        <dbReference type="ARBA" id="ARBA00011335"/>
    </source>
</evidence>
<dbReference type="PANTHER" id="PTHR12154:SF4">
    <property type="entry name" value="UDP-N-ACETYLGLUCOSAMINE TRANSFERASE SUBUNIT ALG14 HOMOLOG"/>
    <property type="match status" value="1"/>
</dbReference>
<evidence type="ECO:0000256" key="11">
    <source>
        <dbReference type="RuleBase" id="RU362127"/>
    </source>
</evidence>
<evidence type="ECO:0000256" key="9">
    <source>
        <dbReference type="ARBA" id="ARBA00023136"/>
    </source>
</evidence>
<keyword evidence="14" id="KW-1185">Reference proteome</keyword>
<evidence type="ECO:0000256" key="3">
    <source>
        <dbReference type="ARBA" id="ARBA00009731"/>
    </source>
</evidence>
<sequence length="222" mass="24439">MGLLTIATILFLLYRLLCTLPSRRPVVKHEKTKSFAVFLGSGGHTGEALTLVSALDFSRYCPRTYIISQGDTFSEQKAAALEASKATAVVSSCPAQYTILTIPRARRVLQPLVTVPQTALISLLSCIYHITITHSPFRGRSSFADVLILNGPGTCCMLCIAVYINKFLGLAAPRVIYIESFARVEALSLSGKLLYPFVDRFIVQWQQLAEKAKRAEFHGLLV</sequence>
<proteinExistence type="inferred from homology"/>
<gene>
    <name evidence="11" type="primary">ALG14</name>
    <name evidence="13" type="ORF">GGX14DRAFT_439227</name>
</gene>
<keyword evidence="9" id="KW-0472">Membrane</keyword>
<dbReference type="AlphaFoldDB" id="A0AAD6YF48"/>
<name>A0AAD6YF48_9AGAR</name>
<evidence type="ECO:0000313" key="13">
    <source>
        <dbReference type="EMBL" id="KAJ7218009.1"/>
    </source>
</evidence>
<keyword evidence="6" id="KW-0812">Transmembrane</keyword>
<comment type="subunit">
    <text evidence="4 11">Heterodimer with ALG13 to form a functional enzyme.</text>
</comment>
<dbReference type="GO" id="GO:0004577">
    <property type="term" value="F:N-acetylglucosaminyldiphosphodolichol N-acetylglucosaminyltransferase activity"/>
    <property type="evidence" value="ECO:0007669"/>
    <property type="project" value="TreeGrafter"/>
</dbReference>
<accession>A0AAD6YF48</accession>
<organism evidence="13 14">
    <name type="scientific">Mycena pura</name>
    <dbReference type="NCBI Taxonomy" id="153505"/>
    <lineage>
        <taxon>Eukaryota</taxon>
        <taxon>Fungi</taxon>
        <taxon>Dikarya</taxon>
        <taxon>Basidiomycota</taxon>
        <taxon>Agaricomycotina</taxon>
        <taxon>Agaricomycetes</taxon>
        <taxon>Agaricomycetidae</taxon>
        <taxon>Agaricales</taxon>
        <taxon>Marasmiineae</taxon>
        <taxon>Mycenaceae</taxon>
        <taxon>Mycena</taxon>
    </lineage>
</organism>
<evidence type="ECO:0000256" key="2">
    <source>
        <dbReference type="ARBA" id="ARBA00004590"/>
    </source>
</evidence>
<dbReference type="GO" id="GO:0031965">
    <property type="term" value="C:nuclear membrane"/>
    <property type="evidence" value="ECO:0007669"/>
    <property type="project" value="UniProtKB-SubCell"/>
</dbReference>
<comment type="function">
    <text evidence="11">Involved in protein N-glycosylation. Essential for the second step of the dolichol-linked oligosaccharide pathway. Anchors the catalytic subunit ALG13 to the ER.</text>
</comment>
<dbReference type="Pfam" id="PF08660">
    <property type="entry name" value="Alg14"/>
    <property type="match status" value="1"/>
</dbReference>
<keyword evidence="8" id="KW-1133">Transmembrane helix</keyword>
<dbReference type="Gene3D" id="3.40.50.2000">
    <property type="entry name" value="Glycogen Phosphorylase B"/>
    <property type="match status" value="1"/>
</dbReference>
<dbReference type="GO" id="GO:0043541">
    <property type="term" value="C:UDP-N-acetylglucosamine transferase complex"/>
    <property type="evidence" value="ECO:0007669"/>
    <property type="project" value="TreeGrafter"/>
</dbReference>
<comment type="subcellular location">
    <subcellularLocation>
        <location evidence="1 11">Endoplasmic reticulum membrane</location>
        <topology evidence="1 11">Single-pass membrane protein</topology>
    </subcellularLocation>
    <subcellularLocation>
        <location evidence="2">Nucleus membrane</location>
        <topology evidence="2">Single-pass membrane protein</topology>
    </subcellularLocation>
</comment>
<dbReference type="EMBL" id="JARJCW010000013">
    <property type="protein sequence ID" value="KAJ7218009.1"/>
    <property type="molecule type" value="Genomic_DNA"/>
</dbReference>
<evidence type="ECO:0000256" key="10">
    <source>
        <dbReference type="ARBA" id="ARBA00032062"/>
    </source>
</evidence>
<evidence type="ECO:0000256" key="5">
    <source>
        <dbReference type="ARBA" id="ARBA00017467"/>
    </source>
</evidence>
<dbReference type="Proteomes" id="UP001219525">
    <property type="component" value="Unassembled WGS sequence"/>
</dbReference>
<evidence type="ECO:0000313" key="14">
    <source>
        <dbReference type="Proteomes" id="UP001219525"/>
    </source>
</evidence>
<evidence type="ECO:0000256" key="6">
    <source>
        <dbReference type="ARBA" id="ARBA00022692"/>
    </source>
</evidence>
<comment type="similarity">
    <text evidence="3 11">Belongs to the ALG14 family.</text>
</comment>
<evidence type="ECO:0000256" key="12">
    <source>
        <dbReference type="SAM" id="SignalP"/>
    </source>
</evidence>
<evidence type="ECO:0000256" key="8">
    <source>
        <dbReference type="ARBA" id="ARBA00022989"/>
    </source>
</evidence>
<keyword evidence="7 11" id="KW-0256">Endoplasmic reticulum</keyword>
<keyword evidence="12" id="KW-0732">Signal</keyword>
<reference evidence="13" key="1">
    <citation type="submission" date="2023-03" db="EMBL/GenBank/DDBJ databases">
        <title>Massive genome expansion in bonnet fungi (Mycena s.s.) driven by repeated elements and novel gene families across ecological guilds.</title>
        <authorList>
            <consortium name="Lawrence Berkeley National Laboratory"/>
            <person name="Harder C.B."/>
            <person name="Miyauchi S."/>
            <person name="Viragh M."/>
            <person name="Kuo A."/>
            <person name="Thoen E."/>
            <person name="Andreopoulos B."/>
            <person name="Lu D."/>
            <person name="Skrede I."/>
            <person name="Drula E."/>
            <person name="Henrissat B."/>
            <person name="Morin E."/>
            <person name="Kohler A."/>
            <person name="Barry K."/>
            <person name="LaButti K."/>
            <person name="Morin E."/>
            <person name="Salamov A."/>
            <person name="Lipzen A."/>
            <person name="Mereny Z."/>
            <person name="Hegedus B."/>
            <person name="Baldrian P."/>
            <person name="Stursova M."/>
            <person name="Weitz H."/>
            <person name="Taylor A."/>
            <person name="Grigoriev I.V."/>
            <person name="Nagy L.G."/>
            <person name="Martin F."/>
            <person name="Kauserud H."/>
        </authorList>
    </citation>
    <scope>NUCLEOTIDE SEQUENCE</scope>
    <source>
        <strain evidence="13">9144</strain>
    </source>
</reference>
<feature type="signal peptide" evidence="12">
    <location>
        <begin position="1"/>
        <end position="18"/>
    </location>
</feature>
<evidence type="ECO:0000256" key="7">
    <source>
        <dbReference type="ARBA" id="ARBA00022824"/>
    </source>
</evidence>
<protein>
    <recommendedName>
        <fullName evidence="5 11">UDP-N-acetylglucosamine transferase subunit ALG14</fullName>
    </recommendedName>
    <alternativeName>
        <fullName evidence="10 11">Asparagine-linked glycosylation protein 14</fullName>
    </alternativeName>
</protein>